<feature type="non-terminal residue" evidence="1">
    <location>
        <position position="1"/>
    </location>
</feature>
<dbReference type="Proteomes" id="UP000261325">
    <property type="component" value="Unassembled WGS sequence"/>
</dbReference>
<dbReference type="AlphaFoldDB" id="A0A3B8WC21"/>
<organism evidence="1 2">
    <name type="scientific">Marinobacter nauticus</name>
    <name type="common">Marinobacter hydrocarbonoclasticus</name>
    <name type="synonym">Marinobacter aquaeolei</name>
    <dbReference type="NCBI Taxonomy" id="2743"/>
    <lineage>
        <taxon>Bacteria</taxon>
        <taxon>Pseudomonadati</taxon>
        <taxon>Pseudomonadota</taxon>
        <taxon>Gammaproteobacteria</taxon>
        <taxon>Pseudomonadales</taxon>
        <taxon>Marinobacteraceae</taxon>
        <taxon>Marinobacter</taxon>
    </lineage>
</organism>
<dbReference type="EMBL" id="DLYI01000079">
    <property type="protein sequence ID" value="HAC27444.1"/>
    <property type="molecule type" value="Genomic_DNA"/>
</dbReference>
<gene>
    <name evidence="1" type="ORF">DCF82_06485</name>
</gene>
<protein>
    <submittedName>
        <fullName evidence="1">Type VI secretion system baseplate subunit TssG</fullName>
    </submittedName>
</protein>
<accession>A0A3B8WC21</accession>
<sequence length="46" mass="5579">YDLELQMRPKDIRPMQLGEDVRLGWNSFVTPDRARERPAVRIQIRR</sequence>
<reference evidence="1 2" key="1">
    <citation type="journal article" date="2018" name="Nat. Biotechnol.">
        <title>A standardized bacterial taxonomy based on genome phylogeny substantially revises the tree of life.</title>
        <authorList>
            <person name="Parks D.H."/>
            <person name="Chuvochina M."/>
            <person name="Waite D.W."/>
            <person name="Rinke C."/>
            <person name="Skarshewski A."/>
            <person name="Chaumeil P.A."/>
            <person name="Hugenholtz P."/>
        </authorList>
    </citation>
    <scope>NUCLEOTIDE SEQUENCE [LARGE SCALE GENOMIC DNA]</scope>
    <source>
        <strain evidence="1">UBA9049</strain>
    </source>
</reference>
<name>A0A3B8WC21_MARNT</name>
<evidence type="ECO:0000313" key="2">
    <source>
        <dbReference type="Proteomes" id="UP000261325"/>
    </source>
</evidence>
<proteinExistence type="predicted"/>
<evidence type="ECO:0000313" key="1">
    <source>
        <dbReference type="EMBL" id="HAC27444.1"/>
    </source>
</evidence>
<comment type="caution">
    <text evidence="1">The sequence shown here is derived from an EMBL/GenBank/DDBJ whole genome shotgun (WGS) entry which is preliminary data.</text>
</comment>